<name>A0A151KUE4_9VIBR</name>
<dbReference type="Proteomes" id="UP000075346">
    <property type="component" value="Unassembled WGS sequence"/>
</dbReference>
<gene>
    <name evidence="2" type="ORF">ATY37_05495</name>
</gene>
<evidence type="ECO:0000256" key="1">
    <source>
        <dbReference type="SAM" id="SignalP"/>
    </source>
</evidence>
<dbReference type="PANTHER" id="PTHR35841">
    <property type="entry name" value="PHOSPHONATES-BINDING PERIPLASMIC PROTEIN"/>
    <property type="match status" value="1"/>
</dbReference>
<evidence type="ECO:0000313" key="2">
    <source>
        <dbReference type="EMBL" id="KYN84496.1"/>
    </source>
</evidence>
<dbReference type="SUPFAM" id="SSF53850">
    <property type="entry name" value="Periplasmic binding protein-like II"/>
    <property type="match status" value="1"/>
</dbReference>
<dbReference type="Gene3D" id="3.40.190.10">
    <property type="entry name" value="Periplasmic binding protein-like II"/>
    <property type="match status" value="2"/>
</dbReference>
<dbReference type="AlphaFoldDB" id="A0A151KUE4"/>
<protein>
    <submittedName>
        <fullName evidence="2">Phosphate ABC transporter substrate-binding protein</fullName>
    </submittedName>
</protein>
<proteinExistence type="predicted"/>
<dbReference type="CDD" id="cd01071">
    <property type="entry name" value="PBP2_PhnD_like"/>
    <property type="match status" value="1"/>
</dbReference>
<dbReference type="Pfam" id="PF12974">
    <property type="entry name" value="Phosphonate-bd"/>
    <property type="match status" value="1"/>
</dbReference>
<accession>A0A151KUE4</accession>
<dbReference type="EMBL" id="LOBR01000081">
    <property type="protein sequence ID" value="KYN84496.1"/>
    <property type="molecule type" value="Genomic_DNA"/>
</dbReference>
<dbReference type="PANTHER" id="PTHR35841:SF1">
    <property type="entry name" value="PHOSPHONATES-BINDING PERIPLASMIC PROTEIN"/>
    <property type="match status" value="1"/>
</dbReference>
<organism evidence="2 3">
    <name type="scientific">Vibrio cidicii</name>
    <dbReference type="NCBI Taxonomy" id="1763883"/>
    <lineage>
        <taxon>Bacteria</taxon>
        <taxon>Pseudomonadati</taxon>
        <taxon>Pseudomonadota</taxon>
        <taxon>Gammaproteobacteria</taxon>
        <taxon>Vibrionales</taxon>
        <taxon>Vibrionaceae</taxon>
        <taxon>Vibrio</taxon>
    </lineage>
</organism>
<reference evidence="3" key="1">
    <citation type="submission" date="2015-12" db="EMBL/GenBank/DDBJ databases">
        <authorList>
            <person name="Shamseldin A."/>
            <person name="Moawad H."/>
            <person name="Abd El-Rahim W.M."/>
            <person name="Sadowsky M.J."/>
        </authorList>
    </citation>
    <scope>NUCLEOTIDE SEQUENCE [LARGE SCALE GENOMIC DNA]</scope>
    <source>
        <strain evidence="3">2538-88</strain>
    </source>
</reference>
<feature type="signal peptide" evidence="1">
    <location>
        <begin position="1"/>
        <end position="18"/>
    </location>
</feature>
<keyword evidence="1" id="KW-0732">Signal</keyword>
<sequence>MNVKPLLMCVLLPFSVCAEEITFGIVPQQSATTLAKRWGPILRAVSESTGHEIVFRTTKDIPEFEKQLLRGEFDIAYMNPYHYTVFHQTPGYQAFAKQKDKMIRGLIVVQKGSALDNISELNGKMVAFPSPAAFAASVLPKAALEQRGIKVKPMYVSSHDSVYLNVARGVVEAGGGIERTLNNIQPEVREQLSVLWRSDAYTPHAFAYHPNLSIEVVQQIQTALTELADTENGAKLLKAINFSGIVAAKDEDWDDVRALNITSLDHLMN</sequence>
<comment type="caution">
    <text evidence="2">The sequence shown here is derived from an EMBL/GenBank/DDBJ whole genome shotgun (WGS) entry which is preliminary data.</text>
</comment>
<feature type="chain" id="PRO_5007583605" evidence="1">
    <location>
        <begin position="19"/>
        <end position="269"/>
    </location>
</feature>
<dbReference type="RefSeq" id="WP_061897820.1">
    <property type="nucleotide sequence ID" value="NZ_LOBR01000081.1"/>
</dbReference>
<evidence type="ECO:0000313" key="3">
    <source>
        <dbReference type="Proteomes" id="UP000075346"/>
    </source>
</evidence>